<feature type="signal peptide" evidence="2">
    <location>
        <begin position="1"/>
        <end position="20"/>
    </location>
</feature>
<evidence type="ECO:0000256" key="1">
    <source>
        <dbReference type="SAM" id="Coils"/>
    </source>
</evidence>
<sequence>MRTLLVAAVACGAVAAGYLAVPDTAASPVEPRAGAPVPPPVPPARLAAHEWGTFTSFSGSDGEPMGFRPNNTDLPQFVYYQGDENSKAGRLFRNGLVSMETPVIYFYTDKETRVSVKVDFPKGWITEWYPFASGTPIRTAQNDRNGGQSIRWDVKLLPNETVTLPRDHPSRATDGNHYFHARATDAVPLQAAVAKRGTREDEQDDYRLRGGTVMQHEKFLFYRGVGTFPPPVTVQALGGDKVRVRNHSGGRADGLVLVTVRGGKLGFRPVGVLDSGAETVANLPEVNSDRDGLAEFLVKELTGTGLYEKEAKAMVKTWDSAWFGEEGSRLLYLVPRAKTDELLPLTMDPKPTELVRVLVGRHDFLTPEQEATAEQQVKRARAAEAELNAAQRELSKLGRFRVEAEQSAAKRIDAKSTAAQK</sequence>
<organism evidence="3 4">
    <name type="scientific">Gemmata massiliana</name>
    <dbReference type="NCBI Taxonomy" id="1210884"/>
    <lineage>
        <taxon>Bacteria</taxon>
        <taxon>Pseudomonadati</taxon>
        <taxon>Planctomycetota</taxon>
        <taxon>Planctomycetia</taxon>
        <taxon>Gemmatales</taxon>
        <taxon>Gemmataceae</taxon>
        <taxon>Gemmata</taxon>
    </lineage>
</organism>
<dbReference type="RefSeq" id="WP_162668190.1">
    <property type="nucleotide sequence ID" value="NZ_LR593886.1"/>
</dbReference>
<evidence type="ECO:0000313" key="4">
    <source>
        <dbReference type="Proteomes" id="UP000464178"/>
    </source>
</evidence>
<dbReference type="EMBL" id="LR593886">
    <property type="protein sequence ID" value="VTR93471.1"/>
    <property type="molecule type" value="Genomic_DNA"/>
</dbReference>
<evidence type="ECO:0000313" key="3">
    <source>
        <dbReference type="EMBL" id="VTR93471.1"/>
    </source>
</evidence>
<feature type="coiled-coil region" evidence="1">
    <location>
        <begin position="370"/>
        <end position="400"/>
    </location>
</feature>
<keyword evidence="1" id="KW-0175">Coiled coil</keyword>
<reference evidence="3 4" key="1">
    <citation type="submission" date="2019-05" db="EMBL/GenBank/DDBJ databases">
        <authorList>
            <consortium name="Science for Life Laboratories"/>
        </authorList>
    </citation>
    <scope>NUCLEOTIDE SEQUENCE [LARGE SCALE GENOMIC DNA]</scope>
    <source>
        <strain evidence="3">Soil9</strain>
    </source>
</reference>
<feature type="chain" id="PRO_5027089336" evidence="2">
    <location>
        <begin position="21"/>
        <end position="421"/>
    </location>
</feature>
<proteinExistence type="predicted"/>
<accession>A0A6P2CWV1</accession>
<dbReference type="Proteomes" id="UP000464178">
    <property type="component" value="Chromosome"/>
</dbReference>
<name>A0A6P2CWV1_9BACT</name>
<keyword evidence="2" id="KW-0732">Signal</keyword>
<protein>
    <submittedName>
        <fullName evidence="3">Uncharacterized protein</fullName>
    </submittedName>
</protein>
<keyword evidence="4" id="KW-1185">Reference proteome</keyword>
<dbReference type="AlphaFoldDB" id="A0A6P2CWV1"/>
<gene>
    <name evidence="3" type="ORF">SOIL9_42430</name>
</gene>
<evidence type="ECO:0000256" key="2">
    <source>
        <dbReference type="SAM" id="SignalP"/>
    </source>
</evidence>
<dbReference type="KEGG" id="gms:SOIL9_42430"/>